<feature type="signal peptide" evidence="9">
    <location>
        <begin position="1"/>
        <end position="30"/>
    </location>
</feature>
<dbReference type="EMBL" id="JBHUJD010000006">
    <property type="protein sequence ID" value="MFD2310063.1"/>
    <property type="molecule type" value="Genomic_DNA"/>
</dbReference>
<keyword evidence="7" id="KW-0408">Iron</keyword>
<comment type="caution">
    <text evidence="11">The sequence shown here is derived from an EMBL/GenBank/DDBJ whole genome shotgun (WGS) entry which is preliminary data.</text>
</comment>
<name>A0ABW5EAH1_9GAMM</name>
<keyword evidence="3" id="KW-0004">4Fe-4S</keyword>
<protein>
    <submittedName>
        <fullName evidence="11">High-potential iron-sulfur protein</fullName>
    </submittedName>
</protein>
<dbReference type="RefSeq" id="WP_265720024.1">
    <property type="nucleotide sequence ID" value="NZ_JAPIVK010000001.1"/>
</dbReference>
<dbReference type="InterPro" id="IPR000170">
    <property type="entry name" value="High_potential_FeS_prot"/>
</dbReference>
<keyword evidence="6" id="KW-0249">Electron transport</keyword>
<dbReference type="InterPro" id="IPR036369">
    <property type="entry name" value="HIPIP_sf"/>
</dbReference>
<evidence type="ECO:0000313" key="11">
    <source>
        <dbReference type="EMBL" id="MFD2310063.1"/>
    </source>
</evidence>
<reference evidence="12" key="1">
    <citation type="journal article" date="2019" name="Int. J. Syst. Evol. Microbiol.">
        <title>The Global Catalogue of Microorganisms (GCM) 10K type strain sequencing project: providing services to taxonomists for standard genome sequencing and annotation.</title>
        <authorList>
            <consortium name="The Broad Institute Genomics Platform"/>
            <consortium name="The Broad Institute Genome Sequencing Center for Infectious Disease"/>
            <person name="Wu L."/>
            <person name="Ma J."/>
        </authorList>
    </citation>
    <scope>NUCLEOTIDE SEQUENCE [LARGE SCALE GENOMIC DNA]</scope>
    <source>
        <strain evidence="12">KCTC 12848</strain>
    </source>
</reference>
<accession>A0ABW5EAH1</accession>
<gene>
    <name evidence="11" type="ORF">ACFSKX_06485</name>
</gene>
<sequence length="90" mass="9868">MDRYNRNISRRRFLKLGGSAAVLVPLALIATDRAAAQGKASKEAVQYQDSPKNGDKCVDCQFFTEPDACQVVEGKISPEGWCSLYVKKAS</sequence>
<keyword evidence="4" id="KW-0479">Metal-binding</keyword>
<organism evidence="11 12">
    <name type="scientific">Microbulbifer halophilus</name>
    <dbReference type="NCBI Taxonomy" id="453963"/>
    <lineage>
        <taxon>Bacteria</taxon>
        <taxon>Pseudomonadati</taxon>
        <taxon>Pseudomonadota</taxon>
        <taxon>Gammaproteobacteria</taxon>
        <taxon>Cellvibrionales</taxon>
        <taxon>Microbulbiferaceae</taxon>
        <taxon>Microbulbifer</taxon>
    </lineage>
</organism>
<keyword evidence="8" id="KW-0411">Iron-sulfur</keyword>
<evidence type="ECO:0000256" key="8">
    <source>
        <dbReference type="ARBA" id="ARBA00023014"/>
    </source>
</evidence>
<proteinExistence type="predicted"/>
<evidence type="ECO:0000256" key="6">
    <source>
        <dbReference type="ARBA" id="ARBA00022982"/>
    </source>
</evidence>
<evidence type="ECO:0000256" key="5">
    <source>
        <dbReference type="ARBA" id="ARBA00022729"/>
    </source>
</evidence>
<dbReference type="Gene3D" id="4.10.490.10">
    <property type="entry name" value="High potential iron-sulphur protein"/>
    <property type="match status" value="1"/>
</dbReference>
<evidence type="ECO:0000256" key="3">
    <source>
        <dbReference type="ARBA" id="ARBA00022485"/>
    </source>
</evidence>
<dbReference type="PROSITE" id="PS51373">
    <property type="entry name" value="HIPIP"/>
    <property type="match status" value="1"/>
</dbReference>
<feature type="chain" id="PRO_5046440732" evidence="9">
    <location>
        <begin position="31"/>
        <end position="90"/>
    </location>
</feature>
<keyword evidence="5 9" id="KW-0732">Signal</keyword>
<evidence type="ECO:0000256" key="2">
    <source>
        <dbReference type="ARBA" id="ARBA00022448"/>
    </source>
</evidence>
<feature type="domain" description="High potential iron-sulfur proteins family profile" evidence="10">
    <location>
        <begin position="28"/>
        <end position="90"/>
    </location>
</feature>
<dbReference type="Proteomes" id="UP001597425">
    <property type="component" value="Unassembled WGS sequence"/>
</dbReference>
<keyword evidence="12" id="KW-1185">Reference proteome</keyword>
<dbReference type="PROSITE" id="PS51318">
    <property type="entry name" value="TAT"/>
    <property type="match status" value="1"/>
</dbReference>
<evidence type="ECO:0000256" key="4">
    <source>
        <dbReference type="ARBA" id="ARBA00022723"/>
    </source>
</evidence>
<dbReference type="SUPFAM" id="SSF57652">
    <property type="entry name" value="HIPIP (high potential iron protein)"/>
    <property type="match status" value="1"/>
</dbReference>
<evidence type="ECO:0000256" key="7">
    <source>
        <dbReference type="ARBA" id="ARBA00023004"/>
    </source>
</evidence>
<dbReference type="InterPro" id="IPR019546">
    <property type="entry name" value="TAT_signal_bac_arc"/>
</dbReference>
<dbReference type="Pfam" id="PF01355">
    <property type="entry name" value="HIPIP"/>
    <property type="match status" value="1"/>
</dbReference>
<evidence type="ECO:0000256" key="1">
    <source>
        <dbReference type="ARBA" id="ARBA00002137"/>
    </source>
</evidence>
<comment type="function">
    <text evidence="1">Specific class of high-redox-potential 4Fe-4S ferredoxins. Functions in anaerobic electron transport in most purple and in some other photosynthetic bacteria and in at least one genus (Paracoccus) of halophilic, denitrifying bacteria.</text>
</comment>
<dbReference type="InterPro" id="IPR006311">
    <property type="entry name" value="TAT_signal"/>
</dbReference>
<dbReference type="NCBIfam" id="TIGR01409">
    <property type="entry name" value="TAT_signal_seq"/>
    <property type="match status" value="1"/>
</dbReference>
<keyword evidence="2" id="KW-0813">Transport</keyword>
<evidence type="ECO:0000313" key="12">
    <source>
        <dbReference type="Proteomes" id="UP001597425"/>
    </source>
</evidence>
<evidence type="ECO:0000259" key="10">
    <source>
        <dbReference type="PROSITE" id="PS51373"/>
    </source>
</evidence>
<evidence type="ECO:0000256" key="9">
    <source>
        <dbReference type="SAM" id="SignalP"/>
    </source>
</evidence>